<keyword evidence="7" id="KW-0686">Riboflavin biosynthesis</keyword>
<organism evidence="13 14">
    <name type="scientific">Thermodesulfovibrio aggregans</name>
    <dbReference type="NCBI Taxonomy" id="86166"/>
    <lineage>
        <taxon>Bacteria</taxon>
        <taxon>Pseudomonadati</taxon>
        <taxon>Nitrospirota</taxon>
        <taxon>Thermodesulfovibrionia</taxon>
        <taxon>Thermodesulfovibrionales</taxon>
        <taxon>Thermodesulfovibrionaceae</taxon>
        <taxon>Thermodesulfovibrio</taxon>
    </lineage>
</organism>
<feature type="repeat" description="Lumazine-binding" evidence="11">
    <location>
        <begin position="99"/>
        <end position="195"/>
    </location>
</feature>
<comment type="caution">
    <text evidence="13">The sequence shown here is derived from an EMBL/GenBank/DDBJ whole genome shotgun (WGS) entry which is preliminary data.</text>
</comment>
<dbReference type="PROSITE" id="PS51177">
    <property type="entry name" value="LUMAZINE_BIND"/>
    <property type="match status" value="2"/>
</dbReference>
<accession>A0A2J6WPL7</accession>
<dbReference type="Gene3D" id="2.40.30.20">
    <property type="match status" value="2"/>
</dbReference>
<dbReference type="EC" id="2.5.1.9" evidence="5 10"/>
<feature type="repeat" description="Lumazine-binding" evidence="11">
    <location>
        <begin position="1"/>
        <end position="98"/>
    </location>
</feature>
<feature type="domain" description="Lumazine-binding" evidence="12">
    <location>
        <begin position="99"/>
        <end position="195"/>
    </location>
</feature>
<evidence type="ECO:0000313" key="13">
    <source>
        <dbReference type="EMBL" id="PMP72342.1"/>
    </source>
</evidence>
<evidence type="ECO:0000256" key="7">
    <source>
        <dbReference type="ARBA" id="ARBA00022619"/>
    </source>
</evidence>
<evidence type="ECO:0000256" key="4">
    <source>
        <dbReference type="ARBA" id="ARBA00011233"/>
    </source>
</evidence>
<sequence length="215" mass="23759">MFTGIIVEVGKIHEIQKIAQGARLKIFSKKLTESSQIGDSICVNGVCLTICEIDKTKNIISFDISHETLQKTTLGELKKGDSVNLEPALTLNTPLGGHLVSGHVEGIGKIKKIEKIGNDLKIEIEASEEILRYCIKKGSIAVDGVSLTIVDLFSNSFTVVIIPHTAKMTTLGLKKVGDKVNLESDIIAKYVEKFVNQSLDKEDRLLRKLKQYDYF</sequence>
<evidence type="ECO:0000256" key="2">
    <source>
        <dbReference type="ARBA" id="ARBA00002803"/>
    </source>
</evidence>
<comment type="function">
    <text evidence="2">Catalyzes the dismutation of two molecules of 6,7-dimethyl-8-ribityllumazine, resulting in the formation of riboflavin and 5-amino-6-(D-ribitylamino)uracil.</text>
</comment>
<dbReference type="NCBIfam" id="TIGR00187">
    <property type="entry name" value="ribE"/>
    <property type="match status" value="1"/>
</dbReference>
<dbReference type="PIRSF" id="PIRSF000498">
    <property type="entry name" value="Riboflavin_syn_A"/>
    <property type="match status" value="1"/>
</dbReference>
<comment type="subunit">
    <text evidence="4">Homotrimer.</text>
</comment>
<dbReference type="Proteomes" id="UP000242288">
    <property type="component" value="Unassembled WGS sequence"/>
</dbReference>
<protein>
    <recommendedName>
        <fullName evidence="6 10">Riboflavin synthase</fullName>
        <ecNumber evidence="5 10">2.5.1.9</ecNumber>
    </recommendedName>
</protein>
<dbReference type="AlphaFoldDB" id="A0A2J6WPL7"/>
<dbReference type="SUPFAM" id="SSF63380">
    <property type="entry name" value="Riboflavin synthase domain-like"/>
    <property type="match status" value="2"/>
</dbReference>
<reference evidence="13 14" key="1">
    <citation type="submission" date="2018-01" db="EMBL/GenBank/DDBJ databases">
        <title>Metagenomic assembled genomes from two thermal pools in the Uzon Caldera, Kamchatka, Russia.</title>
        <authorList>
            <person name="Wilkins L."/>
            <person name="Ettinger C."/>
        </authorList>
    </citation>
    <scope>NUCLEOTIDE SEQUENCE [LARGE SCALE GENOMIC DNA]</scope>
    <source>
        <strain evidence="13">ZAV-04</strain>
    </source>
</reference>
<proteinExistence type="predicted"/>
<evidence type="ECO:0000256" key="9">
    <source>
        <dbReference type="ARBA" id="ARBA00022737"/>
    </source>
</evidence>
<evidence type="ECO:0000256" key="5">
    <source>
        <dbReference type="ARBA" id="ARBA00012827"/>
    </source>
</evidence>
<dbReference type="Pfam" id="PF00677">
    <property type="entry name" value="Lum_binding"/>
    <property type="match status" value="2"/>
</dbReference>
<dbReference type="InterPro" id="IPR023366">
    <property type="entry name" value="ATP_synth_asu-like_sf"/>
</dbReference>
<dbReference type="InterPro" id="IPR026017">
    <property type="entry name" value="Lumazine-bd_dom"/>
</dbReference>
<dbReference type="NCBIfam" id="NF006767">
    <property type="entry name" value="PRK09289.1"/>
    <property type="match status" value="1"/>
</dbReference>
<dbReference type="PANTHER" id="PTHR21098">
    <property type="entry name" value="RIBOFLAVIN SYNTHASE ALPHA CHAIN"/>
    <property type="match status" value="1"/>
</dbReference>
<evidence type="ECO:0000313" key="14">
    <source>
        <dbReference type="Proteomes" id="UP000242288"/>
    </source>
</evidence>
<dbReference type="GO" id="GO:0004746">
    <property type="term" value="F:riboflavin synthase activity"/>
    <property type="evidence" value="ECO:0007669"/>
    <property type="project" value="UniProtKB-UniRule"/>
</dbReference>
<dbReference type="NCBIfam" id="NF009566">
    <property type="entry name" value="PRK13020.1"/>
    <property type="match status" value="1"/>
</dbReference>
<keyword evidence="8" id="KW-0808">Transferase</keyword>
<dbReference type="InterPro" id="IPR001783">
    <property type="entry name" value="Lumazine-bd"/>
</dbReference>
<dbReference type="PANTHER" id="PTHR21098:SF12">
    <property type="entry name" value="RIBOFLAVIN SYNTHASE"/>
    <property type="match status" value="1"/>
</dbReference>
<comment type="pathway">
    <text evidence="3">Cofactor biosynthesis; riboflavin biosynthesis; riboflavin from 2-hydroxy-3-oxobutyl phosphate and 5-amino-6-(D-ribitylamino)uracil: step 2/2.</text>
</comment>
<evidence type="ECO:0000256" key="3">
    <source>
        <dbReference type="ARBA" id="ARBA00004887"/>
    </source>
</evidence>
<evidence type="ECO:0000256" key="6">
    <source>
        <dbReference type="ARBA" id="ARBA00013950"/>
    </source>
</evidence>
<dbReference type="CDD" id="cd00402">
    <property type="entry name" value="Riboflavin_synthase_like"/>
    <property type="match status" value="1"/>
</dbReference>
<comment type="catalytic activity">
    <reaction evidence="1">
        <text>2 6,7-dimethyl-8-(1-D-ribityl)lumazine + H(+) = 5-amino-6-(D-ribitylamino)uracil + riboflavin</text>
        <dbReference type="Rhea" id="RHEA:20772"/>
        <dbReference type="ChEBI" id="CHEBI:15378"/>
        <dbReference type="ChEBI" id="CHEBI:15934"/>
        <dbReference type="ChEBI" id="CHEBI:57986"/>
        <dbReference type="ChEBI" id="CHEBI:58201"/>
        <dbReference type="EC" id="2.5.1.9"/>
    </reaction>
</comment>
<name>A0A2J6WPL7_9BACT</name>
<gene>
    <name evidence="13" type="ORF">C0186_01585</name>
</gene>
<dbReference type="EMBL" id="PNIO01000010">
    <property type="protein sequence ID" value="PMP72342.1"/>
    <property type="molecule type" value="Genomic_DNA"/>
</dbReference>
<keyword evidence="9" id="KW-0677">Repeat</keyword>
<dbReference type="FunFam" id="2.40.30.20:FF:000003">
    <property type="entry name" value="Riboflavin synthase, alpha subunit"/>
    <property type="match status" value="1"/>
</dbReference>
<dbReference type="FunFam" id="2.40.30.20:FF:000004">
    <property type="entry name" value="Riboflavin synthase, alpha subunit"/>
    <property type="match status" value="1"/>
</dbReference>
<evidence type="ECO:0000256" key="8">
    <source>
        <dbReference type="ARBA" id="ARBA00022679"/>
    </source>
</evidence>
<evidence type="ECO:0000256" key="1">
    <source>
        <dbReference type="ARBA" id="ARBA00000968"/>
    </source>
</evidence>
<evidence type="ECO:0000256" key="11">
    <source>
        <dbReference type="PROSITE-ProRule" id="PRU00524"/>
    </source>
</evidence>
<dbReference type="GO" id="GO:0009231">
    <property type="term" value="P:riboflavin biosynthetic process"/>
    <property type="evidence" value="ECO:0007669"/>
    <property type="project" value="UniProtKB-KW"/>
</dbReference>
<evidence type="ECO:0000259" key="12">
    <source>
        <dbReference type="PROSITE" id="PS51177"/>
    </source>
</evidence>
<dbReference type="InterPro" id="IPR017938">
    <property type="entry name" value="Riboflavin_synthase-like_b-brl"/>
</dbReference>
<evidence type="ECO:0000256" key="10">
    <source>
        <dbReference type="NCBIfam" id="TIGR00187"/>
    </source>
</evidence>
<feature type="domain" description="Lumazine-binding" evidence="12">
    <location>
        <begin position="1"/>
        <end position="98"/>
    </location>
</feature>